<keyword evidence="2" id="KW-0732">Signal</keyword>
<organism evidence="3 4">
    <name type="scientific">Beauveria bassiana (strain ARSEF 2860)</name>
    <name type="common">White muscardine disease fungus</name>
    <name type="synonym">Tritirachium shiotae</name>
    <dbReference type="NCBI Taxonomy" id="655819"/>
    <lineage>
        <taxon>Eukaryota</taxon>
        <taxon>Fungi</taxon>
        <taxon>Dikarya</taxon>
        <taxon>Ascomycota</taxon>
        <taxon>Pezizomycotina</taxon>
        <taxon>Sordariomycetes</taxon>
        <taxon>Hypocreomycetidae</taxon>
        <taxon>Hypocreales</taxon>
        <taxon>Cordycipitaceae</taxon>
        <taxon>Beauveria</taxon>
    </lineage>
</organism>
<feature type="region of interest" description="Disordered" evidence="1">
    <location>
        <begin position="54"/>
        <end position="74"/>
    </location>
</feature>
<dbReference type="RefSeq" id="XP_008602872.1">
    <property type="nucleotide sequence ID" value="XM_008604650.1"/>
</dbReference>
<dbReference type="Proteomes" id="UP000002762">
    <property type="component" value="Unassembled WGS sequence"/>
</dbReference>
<proteinExistence type="predicted"/>
<dbReference type="AlphaFoldDB" id="J4KL27"/>
<dbReference type="InParanoid" id="J4KL27"/>
<feature type="chain" id="PRO_5003779158" description="Secreted protein" evidence="2">
    <location>
        <begin position="18"/>
        <end position="117"/>
    </location>
</feature>
<feature type="signal peptide" evidence="2">
    <location>
        <begin position="1"/>
        <end position="17"/>
    </location>
</feature>
<evidence type="ECO:0000313" key="3">
    <source>
        <dbReference type="EMBL" id="EJP61474.1"/>
    </source>
</evidence>
<name>J4KL27_BEAB2</name>
<evidence type="ECO:0000313" key="4">
    <source>
        <dbReference type="Proteomes" id="UP000002762"/>
    </source>
</evidence>
<protein>
    <recommendedName>
        <fullName evidence="5">Secreted protein</fullName>
    </recommendedName>
</protein>
<evidence type="ECO:0008006" key="5">
    <source>
        <dbReference type="Google" id="ProtNLM"/>
    </source>
</evidence>
<keyword evidence="4" id="KW-1185">Reference proteome</keyword>
<dbReference type="EMBL" id="JH725207">
    <property type="protein sequence ID" value="EJP61474.1"/>
    <property type="molecule type" value="Genomic_DNA"/>
</dbReference>
<dbReference type="GeneID" id="19892565"/>
<accession>J4KL27</accession>
<reference evidence="3 4" key="1">
    <citation type="journal article" date="2012" name="Sci. Rep.">
        <title>Genomic perspectives on the evolution of fungal entomopathogenicity in Beauveria bassiana.</title>
        <authorList>
            <person name="Xiao G."/>
            <person name="Ying S.H."/>
            <person name="Zheng P."/>
            <person name="Wang Z.L."/>
            <person name="Zhang S."/>
            <person name="Xie X.Q."/>
            <person name="Shang Y."/>
            <person name="St Leger R.J."/>
            <person name="Zhao G.P."/>
            <person name="Wang C."/>
            <person name="Feng M.G."/>
        </authorList>
    </citation>
    <scope>NUCLEOTIDE SEQUENCE [LARGE SCALE GENOMIC DNA]</scope>
    <source>
        <strain evidence="3 4">ARSEF 2860</strain>
    </source>
</reference>
<sequence>MIIVLIAILHIARPSNAGDARQVAIKSAISQLRWRRSSDATLLSMATSRECHSQKRLGCPQHDDQYRKRQKATGSHLELDQGSCERNDLALTAYSFTKAAALTRDFASCSTTMTLLD</sequence>
<gene>
    <name evidence="3" type="ORF">BBA_09553</name>
</gene>
<evidence type="ECO:0000256" key="1">
    <source>
        <dbReference type="SAM" id="MobiDB-lite"/>
    </source>
</evidence>
<dbReference type="HOGENOM" id="CLU_2084428_0_0_1"/>
<evidence type="ECO:0000256" key="2">
    <source>
        <dbReference type="SAM" id="SignalP"/>
    </source>
</evidence>